<reference evidence="2 3" key="1">
    <citation type="journal article" date="2019" name="New Phytol.">
        <title>Comparative genomics reveals unique wood-decay strategies and fruiting body development in the Schizophyllaceae.</title>
        <authorList>
            <person name="Almasi E."/>
            <person name="Sahu N."/>
            <person name="Krizsan K."/>
            <person name="Balint B."/>
            <person name="Kovacs G.M."/>
            <person name="Kiss B."/>
            <person name="Cseklye J."/>
            <person name="Drula E."/>
            <person name="Henrissat B."/>
            <person name="Nagy I."/>
            <person name="Chovatia M."/>
            <person name="Adam C."/>
            <person name="LaButti K."/>
            <person name="Lipzen A."/>
            <person name="Riley R."/>
            <person name="Grigoriev I.V."/>
            <person name="Nagy L.G."/>
        </authorList>
    </citation>
    <scope>NUCLEOTIDE SEQUENCE [LARGE SCALE GENOMIC DNA]</scope>
    <source>
        <strain evidence="2 3">NL-1724</strain>
    </source>
</reference>
<dbReference type="Proteomes" id="UP000320762">
    <property type="component" value="Unassembled WGS sequence"/>
</dbReference>
<gene>
    <name evidence="2" type="ORF">BD626DRAFT_509300</name>
</gene>
<sequence>MRQRAAFAVADNKGEKPRSATQGNRRHTWTVFASRREFGVLWVHGCTPAVMREGTRKSRDSHVELSAGGDVCAGSRRRALEQYHQTGHVPTLVLRCMLHCAQDTWDSRNVVPQSGVGETDPGGRVAETRRAGWRVVVGAGGQRLTLSSMPWVAEKRDACAGTATRALPTPGTTTARVSVRTAARLRRHSP</sequence>
<evidence type="ECO:0000313" key="3">
    <source>
        <dbReference type="Proteomes" id="UP000320762"/>
    </source>
</evidence>
<name>A0A550C366_9AGAR</name>
<evidence type="ECO:0000313" key="2">
    <source>
        <dbReference type="EMBL" id="TRM59156.1"/>
    </source>
</evidence>
<evidence type="ECO:0000256" key="1">
    <source>
        <dbReference type="SAM" id="MobiDB-lite"/>
    </source>
</evidence>
<organism evidence="2 3">
    <name type="scientific">Schizophyllum amplum</name>
    <dbReference type="NCBI Taxonomy" id="97359"/>
    <lineage>
        <taxon>Eukaryota</taxon>
        <taxon>Fungi</taxon>
        <taxon>Dikarya</taxon>
        <taxon>Basidiomycota</taxon>
        <taxon>Agaricomycotina</taxon>
        <taxon>Agaricomycetes</taxon>
        <taxon>Agaricomycetidae</taxon>
        <taxon>Agaricales</taxon>
        <taxon>Schizophyllaceae</taxon>
        <taxon>Schizophyllum</taxon>
    </lineage>
</organism>
<accession>A0A550C366</accession>
<comment type="caution">
    <text evidence="2">The sequence shown here is derived from an EMBL/GenBank/DDBJ whole genome shotgun (WGS) entry which is preliminary data.</text>
</comment>
<dbReference type="EMBL" id="VDMD01000030">
    <property type="protein sequence ID" value="TRM59156.1"/>
    <property type="molecule type" value="Genomic_DNA"/>
</dbReference>
<dbReference type="AlphaFoldDB" id="A0A550C366"/>
<keyword evidence="3" id="KW-1185">Reference proteome</keyword>
<protein>
    <submittedName>
        <fullName evidence="2">Uncharacterized protein</fullName>
    </submittedName>
</protein>
<proteinExistence type="predicted"/>
<feature type="region of interest" description="Disordered" evidence="1">
    <location>
        <begin position="1"/>
        <end position="25"/>
    </location>
</feature>